<protein>
    <submittedName>
        <fullName evidence="1">11563_t:CDS:1</fullName>
    </submittedName>
</protein>
<sequence length="102" mass="11136">MIQNQSTPHSEINFEHQSTLVSDANENTIPAKNVNDQEAQTAENEDLLHGIELFLVTFGLGCAMFVAALDQTIVATALPKIVSDFNGLDQIAWVATSYLLTM</sequence>
<accession>A0ACA9MY11</accession>
<reference evidence="1" key="1">
    <citation type="submission" date="2021-06" db="EMBL/GenBank/DDBJ databases">
        <authorList>
            <person name="Kallberg Y."/>
            <person name="Tangrot J."/>
            <person name="Rosling A."/>
        </authorList>
    </citation>
    <scope>NUCLEOTIDE SEQUENCE</scope>
    <source>
        <strain evidence="1">IL203A</strain>
    </source>
</reference>
<gene>
    <name evidence="1" type="ORF">DHETER_LOCUS7824</name>
</gene>
<name>A0ACA9MY11_9GLOM</name>
<evidence type="ECO:0000313" key="2">
    <source>
        <dbReference type="Proteomes" id="UP000789702"/>
    </source>
</evidence>
<proteinExistence type="predicted"/>
<dbReference type="Proteomes" id="UP000789702">
    <property type="component" value="Unassembled WGS sequence"/>
</dbReference>
<feature type="non-terminal residue" evidence="1">
    <location>
        <position position="102"/>
    </location>
</feature>
<evidence type="ECO:0000313" key="1">
    <source>
        <dbReference type="EMBL" id="CAG8615980.1"/>
    </source>
</evidence>
<dbReference type="EMBL" id="CAJVPU010011596">
    <property type="protein sequence ID" value="CAG8615980.1"/>
    <property type="molecule type" value="Genomic_DNA"/>
</dbReference>
<comment type="caution">
    <text evidence="1">The sequence shown here is derived from an EMBL/GenBank/DDBJ whole genome shotgun (WGS) entry which is preliminary data.</text>
</comment>
<organism evidence="1 2">
    <name type="scientific">Dentiscutata heterogama</name>
    <dbReference type="NCBI Taxonomy" id="1316150"/>
    <lineage>
        <taxon>Eukaryota</taxon>
        <taxon>Fungi</taxon>
        <taxon>Fungi incertae sedis</taxon>
        <taxon>Mucoromycota</taxon>
        <taxon>Glomeromycotina</taxon>
        <taxon>Glomeromycetes</taxon>
        <taxon>Diversisporales</taxon>
        <taxon>Gigasporaceae</taxon>
        <taxon>Dentiscutata</taxon>
    </lineage>
</organism>
<keyword evidence="2" id="KW-1185">Reference proteome</keyword>